<proteinExistence type="predicted"/>
<dbReference type="RefSeq" id="WP_183879786.1">
    <property type="nucleotide sequence ID" value="NZ_JACHCD010000004.1"/>
</dbReference>
<feature type="signal peptide" evidence="3">
    <location>
        <begin position="1"/>
        <end position="19"/>
    </location>
</feature>
<keyword evidence="1" id="KW-0175">Coiled coil</keyword>
<dbReference type="AlphaFoldDB" id="A0A7W8ZK16"/>
<evidence type="ECO:0000256" key="1">
    <source>
        <dbReference type="SAM" id="Coils"/>
    </source>
</evidence>
<accession>A0A7W8ZK16</accession>
<evidence type="ECO:0000313" key="5">
    <source>
        <dbReference type="Proteomes" id="UP000537204"/>
    </source>
</evidence>
<feature type="chain" id="PRO_5030692276" evidence="3">
    <location>
        <begin position="20"/>
        <end position="256"/>
    </location>
</feature>
<keyword evidence="2" id="KW-0472">Membrane</keyword>
<keyword evidence="3" id="KW-0732">Signal</keyword>
<dbReference type="Proteomes" id="UP000537204">
    <property type="component" value="Unassembled WGS sequence"/>
</dbReference>
<comment type="caution">
    <text evidence="4">The sequence shown here is derived from an EMBL/GenBank/DDBJ whole genome shotgun (WGS) entry which is preliminary data.</text>
</comment>
<reference evidence="4 5" key="1">
    <citation type="submission" date="2020-08" db="EMBL/GenBank/DDBJ databases">
        <title>Genomic Encyclopedia of Type Strains, Phase IV (KMG-V): Genome sequencing to study the core and pangenomes of soil and plant-associated prokaryotes.</title>
        <authorList>
            <person name="Whitman W."/>
        </authorList>
    </citation>
    <scope>NUCLEOTIDE SEQUENCE [LARGE SCALE GENOMIC DNA]</scope>
    <source>
        <strain evidence="4 5">S3M1</strain>
    </source>
</reference>
<dbReference type="GO" id="GO:0051301">
    <property type="term" value="P:cell division"/>
    <property type="evidence" value="ECO:0007669"/>
    <property type="project" value="UniProtKB-KW"/>
</dbReference>
<protein>
    <submittedName>
        <fullName evidence="4">Cell division protein FtsB</fullName>
    </submittedName>
</protein>
<evidence type="ECO:0000256" key="3">
    <source>
        <dbReference type="SAM" id="SignalP"/>
    </source>
</evidence>
<feature type="coiled-coil region" evidence="1">
    <location>
        <begin position="69"/>
        <end position="103"/>
    </location>
</feature>
<gene>
    <name evidence="4" type="ORF">HDE68_001182</name>
</gene>
<keyword evidence="2" id="KW-0812">Transmembrane</keyword>
<sequence>MRIYLIIVCFLLISQETFAQKNTVPTENVHHWWSNLYFILAFVGGCMITAAIQFAFRKGSVNHFEKQGSEKLNNRLNLVVDDNKRLKKENRDLEAECRTLRLKFDNPLVEELAKDDVSNNNELPVYDEKPRQVEFDIVNKLPGLTHTKESLAVLYFPNPNLDGEFKNSEGSNSFIEGASIYKFSLKSSTEAYFEFCEDRSAVSMALNHRNESILAVAQEANAYNSGATKIASDQRGEAVLEGANWIVKNKAKIKYI</sequence>
<keyword evidence="4" id="KW-0131">Cell cycle</keyword>
<organism evidence="4 5">
    <name type="scientific">Pedobacter cryoconitis</name>
    <dbReference type="NCBI Taxonomy" id="188932"/>
    <lineage>
        <taxon>Bacteria</taxon>
        <taxon>Pseudomonadati</taxon>
        <taxon>Bacteroidota</taxon>
        <taxon>Sphingobacteriia</taxon>
        <taxon>Sphingobacteriales</taxon>
        <taxon>Sphingobacteriaceae</taxon>
        <taxon>Pedobacter</taxon>
    </lineage>
</organism>
<dbReference type="EMBL" id="JACHCE010000001">
    <property type="protein sequence ID" value="MBB5635297.1"/>
    <property type="molecule type" value="Genomic_DNA"/>
</dbReference>
<keyword evidence="2" id="KW-1133">Transmembrane helix</keyword>
<name>A0A7W8ZK16_9SPHI</name>
<evidence type="ECO:0000256" key="2">
    <source>
        <dbReference type="SAM" id="Phobius"/>
    </source>
</evidence>
<evidence type="ECO:0000313" key="4">
    <source>
        <dbReference type="EMBL" id="MBB5635297.1"/>
    </source>
</evidence>
<feature type="transmembrane region" description="Helical" evidence="2">
    <location>
        <begin position="35"/>
        <end position="56"/>
    </location>
</feature>
<keyword evidence="4" id="KW-0132">Cell division</keyword>